<feature type="domain" description="Helicase ATP-binding" evidence="17">
    <location>
        <begin position="312"/>
        <end position="472"/>
    </location>
</feature>
<keyword evidence="6 15" id="KW-0347">Helicase</keyword>
<keyword evidence="9 15" id="KW-0233">DNA recombination</keyword>
<evidence type="ECO:0000256" key="6">
    <source>
        <dbReference type="ARBA" id="ARBA00022806"/>
    </source>
</evidence>
<evidence type="ECO:0000256" key="3">
    <source>
        <dbReference type="ARBA" id="ARBA00022741"/>
    </source>
</evidence>
<dbReference type="Pfam" id="PF17191">
    <property type="entry name" value="RecG_wedge"/>
    <property type="match status" value="1"/>
</dbReference>
<evidence type="ECO:0000256" key="15">
    <source>
        <dbReference type="RuleBase" id="RU363016"/>
    </source>
</evidence>
<dbReference type="GO" id="GO:0003677">
    <property type="term" value="F:DNA binding"/>
    <property type="evidence" value="ECO:0007669"/>
    <property type="project" value="UniProtKB-KW"/>
</dbReference>
<dbReference type="NCBIfam" id="TIGR00643">
    <property type="entry name" value="recG"/>
    <property type="match status" value="1"/>
</dbReference>
<dbReference type="PROSITE" id="PS51192">
    <property type="entry name" value="HELICASE_ATP_BIND_1"/>
    <property type="match status" value="1"/>
</dbReference>
<evidence type="ECO:0000313" key="19">
    <source>
        <dbReference type="EMBL" id="MDI6448448.1"/>
    </source>
</evidence>
<comment type="catalytic activity">
    <reaction evidence="14 15">
        <text>ATP + H2O = ADP + phosphate + H(+)</text>
        <dbReference type="Rhea" id="RHEA:13065"/>
        <dbReference type="ChEBI" id="CHEBI:15377"/>
        <dbReference type="ChEBI" id="CHEBI:15378"/>
        <dbReference type="ChEBI" id="CHEBI:30616"/>
        <dbReference type="ChEBI" id="CHEBI:43474"/>
        <dbReference type="ChEBI" id="CHEBI:456216"/>
        <dbReference type="EC" id="5.6.2.4"/>
    </reaction>
</comment>
<dbReference type="InterPro" id="IPR033454">
    <property type="entry name" value="RecG_wedge"/>
</dbReference>
<sequence length="726" mass="81115">MKAGEHPQTEPTSIPAHGDRGAEPLRDDAHGQGHEGGTVTPSTPVQYVKGVGPARARTFAHLGVETVGDLLEYYPRDWVFAPSPVKITQLRPNETASVIALVESTDDQNYRRPPLFEATVSDDTDTCRAVWFHGGYLRNQLQPGQVIMLSGKVALFKHQLQMTNPKFMVLDEAHTEPDLYFNGGVYPASAHLSSAQIKRIIVPLLDKLDDLVCEFYEDDFRKKNHLIGRKEAFAWIHMPPDEEKLAGAKRRLKFDELFLMQLGLALRRYRIQHFSSAVACTCSDEVDSRIRKRFPFLLTEDQDECIAEIVADMGRTEPMNRLLQGDVGSGKTVVALYAALLAVANKTQVAIMAPTEILASQHFISMERYLKNSHVRRVLITGGLTGKKRTELLEQIKQGDVDVVVGTVALLQKDIEFRRLGLAVIDEQHKFGVHQRADLRKDGAPHCLVMTATPIPRTLAMTAFGDLDVSILRHAPPGRGAVITRWVDRGHRKEAYEFIRERLKVRKQAYFVYPRIAAVEESGKDIQAATDAWKELAEKVFPEFHVALLHGQMPSAEKQRIMTEFRKGRIGVLVSTVVIEVGVDVPNATIMVIEAADRFGLAQLHQLRGRIGRGESKSYCLLFAETDSEVARSRLDVMTRTHDGFEIAEQDLRLRGPGELFSARQHGLPDLKIANIIDDSELLVLARKHAFALAARDPMLAQAPNRNLRRTLLARFGDSLGLADIA</sequence>
<evidence type="ECO:0000256" key="2">
    <source>
        <dbReference type="ARBA" id="ARBA00017846"/>
    </source>
</evidence>
<dbReference type="InterPro" id="IPR027417">
    <property type="entry name" value="P-loop_NTPase"/>
</dbReference>
<evidence type="ECO:0000256" key="16">
    <source>
        <dbReference type="SAM" id="MobiDB-lite"/>
    </source>
</evidence>
<dbReference type="Gene3D" id="2.40.50.140">
    <property type="entry name" value="Nucleic acid-binding proteins"/>
    <property type="match status" value="1"/>
</dbReference>
<dbReference type="Pfam" id="PF00270">
    <property type="entry name" value="DEAD"/>
    <property type="match status" value="1"/>
</dbReference>
<evidence type="ECO:0000259" key="17">
    <source>
        <dbReference type="PROSITE" id="PS51192"/>
    </source>
</evidence>
<keyword evidence="10 15" id="KW-0234">DNA repair</keyword>
<dbReference type="PROSITE" id="PS51194">
    <property type="entry name" value="HELICASE_CTER"/>
    <property type="match status" value="1"/>
</dbReference>
<evidence type="ECO:0000256" key="1">
    <source>
        <dbReference type="ARBA" id="ARBA00007504"/>
    </source>
</evidence>
<keyword evidence="3 15" id="KW-0547">Nucleotide-binding</keyword>
<comment type="caution">
    <text evidence="19">The sequence shown here is derived from an EMBL/GenBank/DDBJ whole genome shotgun (WGS) entry which is preliminary data.</text>
</comment>
<dbReference type="Pfam" id="PF19833">
    <property type="entry name" value="RecG_dom3_C"/>
    <property type="match status" value="1"/>
</dbReference>
<dbReference type="InterPro" id="IPR047112">
    <property type="entry name" value="RecG/Mfd"/>
</dbReference>
<keyword evidence="5 15" id="KW-0378">Hydrolase</keyword>
<protein>
    <recommendedName>
        <fullName evidence="2 15">ATP-dependent DNA helicase RecG</fullName>
        <ecNumber evidence="13 15">5.6.2.4</ecNumber>
    </recommendedName>
</protein>
<dbReference type="SMART" id="SM00490">
    <property type="entry name" value="HELICc"/>
    <property type="match status" value="1"/>
</dbReference>
<dbReference type="GO" id="GO:0005524">
    <property type="term" value="F:ATP binding"/>
    <property type="evidence" value="ECO:0007669"/>
    <property type="project" value="UniProtKB-KW"/>
</dbReference>
<dbReference type="Pfam" id="PF00271">
    <property type="entry name" value="Helicase_C"/>
    <property type="match status" value="1"/>
</dbReference>
<keyword evidence="11" id="KW-0413">Isomerase</keyword>
<dbReference type="GO" id="GO:0006310">
    <property type="term" value="P:DNA recombination"/>
    <property type="evidence" value="ECO:0007669"/>
    <property type="project" value="UniProtKB-UniRule"/>
</dbReference>
<evidence type="ECO:0000256" key="9">
    <source>
        <dbReference type="ARBA" id="ARBA00023172"/>
    </source>
</evidence>
<keyword evidence="7 15" id="KW-0067">ATP-binding</keyword>
<dbReference type="SUPFAM" id="SSF52540">
    <property type="entry name" value="P-loop containing nucleoside triphosphate hydrolases"/>
    <property type="match status" value="2"/>
</dbReference>
<dbReference type="GO" id="GO:0043138">
    <property type="term" value="F:3'-5' DNA helicase activity"/>
    <property type="evidence" value="ECO:0007669"/>
    <property type="project" value="UniProtKB-EC"/>
</dbReference>
<dbReference type="Proteomes" id="UP001431776">
    <property type="component" value="Unassembled WGS sequence"/>
</dbReference>
<gene>
    <name evidence="19" type="primary">recG</name>
    <name evidence="19" type="ORF">QJ522_05280</name>
</gene>
<evidence type="ECO:0000256" key="8">
    <source>
        <dbReference type="ARBA" id="ARBA00023125"/>
    </source>
</evidence>
<dbReference type="InterPro" id="IPR001650">
    <property type="entry name" value="Helicase_C-like"/>
</dbReference>
<accession>A0AAW6TRY0</accession>
<evidence type="ECO:0000256" key="12">
    <source>
        <dbReference type="ARBA" id="ARBA00034617"/>
    </source>
</evidence>
<feature type="domain" description="Helicase C-terminal" evidence="18">
    <location>
        <begin position="491"/>
        <end position="653"/>
    </location>
</feature>
<comment type="similarity">
    <text evidence="1 15">Belongs to the helicase family. RecG subfamily.</text>
</comment>
<evidence type="ECO:0000256" key="5">
    <source>
        <dbReference type="ARBA" id="ARBA00022801"/>
    </source>
</evidence>
<evidence type="ECO:0000313" key="20">
    <source>
        <dbReference type="Proteomes" id="UP001431776"/>
    </source>
</evidence>
<dbReference type="GO" id="GO:0006281">
    <property type="term" value="P:DNA repair"/>
    <property type="evidence" value="ECO:0007669"/>
    <property type="project" value="UniProtKB-UniRule"/>
</dbReference>
<comment type="catalytic activity">
    <reaction evidence="12 15">
        <text>Couples ATP hydrolysis with the unwinding of duplex DNA by translocating in the 3'-5' direction.</text>
        <dbReference type="EC" id="5.6.2.4"/>
    </reaction>
</comment>
<dbReference type="InterPro" id="IPR011545">
    <property type="entry name" value="DEAD/DEAH_box_helicase_dom"/>
</dbReference>
<dbReference type="GO" id="GO:0016787">
    <property type="term" value="F:hydrolase activity"/>
    <property type="evidence" value="ECO:0007669"/>
    <property type="project" value="UniProtKB-KW"/>
</dbReference>
<proteinExistence type="inferred from homology"/>
<dbReference type="InterPro" id="IPR012340">
    <property type="entry name" value="NA-bd_OB-fold"/>
</dbReference>
<name>A0AAW6TRY0_9BACT</name>
<evidence type="ECO:0000256" key="4">
    <source>
        <dbReference type="ARBA" id="ARBA00022763"/>
    </source>
</evidence>
<dbReference type="PANTHER" id="PTHR47964">
    <property type="entry name" value="ATP-DEPENDENT DNA HELICASE HOMOLOG RECG, CHLOROPLASTIC"/>
    <property type="match status" value="1"/>
</dbReference>
<feature type="region of interest" description="Disordered" evidence="16">
    <location>
        <begin position="1"/>
        <end position="45"/>
    </location>
</feature>
<evidence type="ECO:0000259" key="18">
    <source>
        <dbReference type="PROSITE" id="PS51194"/>
    </source>
</evidence>
<dbReference type="NCBIfam" id="NF008168">
    <property type="entry name" value="PRK10917.2-2"/>
    <property type="match status" value="1"/>
</dbReference>
<evidence type="ECO:0000256" key="14">
    <source>
        <dbReference type="ARBA" id="ARBA00048988"/>
    </source>
</evidence>
<feature type="compositionally biased region" description="Basic and acidic residues" evidence="16">
    <location>
        <begin position="17"/>
        <end position="33"/>
    </location>
</feature>
<dbReference type="SUPFAM" id="SSF50249">
    <property type="entry name" value="Nucleic acid-binding proteins"/>
    <property type="match status" value="1"/>
</dbReference>
<keyword evidence="4 15" id="KW-0227">DNA damage</keyword>
<dbReference type="PANTHER" id="PTHR47964:SF1">
    <property type="entry name" value="ATP-DEPENDENT DNA HELICASE HOMOLOG RECG, CHLOROPLASTIC"/>
    <property type="match status" value="1"/>
</dbReference>
<dbReference type="InterPro" id="IPR045562">
    <property type="entry name" value="RecG_dom3_C"/>
</dbReference>
<dbReference type="AlphaFoldDB" id="A0AAW6TRY0"/>
<organism evidence="19 20">
    <name type="scientific">Anaerobaca lacustris</name>
    <dbReference type="NCBI Taxonomy" id="3044600"/>
    <lineage>
        <taxon>Bacteria</taxon>
        <taxon>Pseudomonadati</taxon>
        <taxon>Planctomycetota</taxon>
        <taxon>Phycisphaerae</taxon>
        <taxon>Sedimentisphaerales</taxon>
        <taxon>Anaerobacaceae</taxon>
        <taxon>Anaerobaca</taxon>
    </lineage>
</organism>
<keyword evidence="20" id="KW-1185">Reference proteome</keyword>
<reference evidence="19" key="1">
    <citation type="submission" date="2023-05" db="EMBL/GenBank/DDBJ databases">
        <title>Anaerotaeda fermentans gen. nov., sp. nov., a novel anaerobic planctomycete of the new family within the order Sedimentisphaerales isolated from Taman Peninsula, Russia.</title>
        <authorList>
            <person name="Khomyakova M.A."/>
            <person name="Merkel A.Y."/>
            <person name="Slobodkin A.I."/>
        </authorList>
    </citation>
    <scope>NUCLEOTIDE SEQUENCE</scope>
    <source>
        <strain evidence="19">M17dextr</strain>
    </source>
</reference>
<dbReference type="SMART" id="SM00487">
    <property type="entry name" value="DEXDc"/>
    <property type="match status" value="1"/>
</dbReference>
<comment type="function">
    <text evidence="15">Plays a critical role in recombination and DNA repair. Helps process Holliday junction intermediates to mature products by catalyzing branch migration. Has replication fork regression activity, unwinds stalled or blocked replication forks to make a HJ that can be resolved. Has a DNA unwinding activity characteristic of a DNA helicase with 3'-5' polarity.</text>
</comment>
<dbReference type="Gene3D" id="3.40.50.300">
    <property type="entry name" value="P-loop containing nucleotide triphosphate hydrolases"/>
    <property type="match status" value="2"/>
</dbReference>
<evidence type="ECO:0000256" key="13">
    <source>
        <dbReference type="ARBA" id="ARBA00034808"/>
    </source>
</evidence>
<keyword evidence="8" id="KW-0238">DNA-binding</keyword>
<dbReference type="EMBL" id="JASCXX010000004">
    <property type="protein sequence ID" value="MDI6448448.1"/>
    <property type="molecule type" value="Genomic_DNA"/>
</dbReference>
<dbReference type="EC" id="5.6.2.4" evidence="13 15"/>
<dbReference type="InterPro" id="IPR004609">
    <property type="entry name" value="ATP-dep_DNA_helicase_RecG"/>
</dbReference>
<dbReference type="InterPro" id="IPR014001">
    <property type="entry name" value="Helicase_ATP-bd"/>
</dbReference>
<evidence type="ECO:0000256" key="11">
    <source>
        <dbReference type="ARBA" id="ARBA00023235"/>
    </source>
</evidence>
<dbReference type="NCBIfam" id="NF008165">
    <property type="entry name" value="PRK10917.1-3"/>
    <property type="match status" value="1"/>
</dbReference>
<evidence type="ECO:0000256" key="7">
    <source>
        <dbReference type="ARBA" id="ARBA00022840"/>
    </source>
</evidence>
<dbReference type="RefSeq" id="WP_349243852.1">
    <property type="nucleotide sequence ID" value="NZ_JASCXX010000004.1"/>
</dbReference>
<dbReference type="CDD" id="cd04488">
    <property type="entry name" value="RecG_wedge_OBF"/>
    <property type="match status" value="1"/>
</dbReference>
<evidence type="ECO:0000256" key="10">
    <source>
        <dbReference type="ARBA" id="ARBA00023204"/>
    </source>
</evidence>